<accession>A0A512MFU3</accession>
<sequence>MKVLMIDVGGTNVKLMASGHEGFRKFPSGRTLTAAKMVKGVLEATEDWSYDAISLGFPGLVREGQITRNPLNLGGSWVGFDFEKAFKKPVKIINDAAMQALANYESGRLLFLGLGTSVGATLIADDTVVPLEIGIMPLSKSEAFLDRLSNEALDTHGKRRWQKSVGKAVMLLRDIFWPDHFQLGGGNARHVDPVPDGCVRGGNQDAFRGAVRLWPGADMLAETQVTTLRITRAKPAKGGK</sequence>
<gene>
    <name evidence="1" type="ORF">BGE01nite_49040</name>
</gene>
<dbReference type="EMBL" id="BKAG01000054">
    <property type="protein sequence ID" value="GEP45613.1"/>
    <property type="molecule type" value="Genomic_DNA"/>
</dbReference>
<dbReference type="RefSeq" id="WP_146854671.1">
    <property type="nucleotide sequence ID" value="NZ_BKAG01000054.1"/>
</dbReference>
<comment type="caution">
    <text evidence="1">The sequence shown here is derived from an EMBL/GenBank/DDBJ whole genome shotgun (WGS) entry which is preliminary data.</text>
</comment>
<evidence type="ECO:0000313" key="2">
    <source>
        <dbReference type="Proteomes" id="UP000321577"/>
    </source>
</evidence>
<name>A0A512MFU3_9BACT</name>
<dbReference type="AlphaFoldDB" id="A0A512MFU3"/>
<dbReference type="InterPro" id="IPR043129">
    <property type="entry name" value="ATPase_NBD"/>
</dbReference>
<organism evidence="1 2">
    <name type="scientific">Brevifollis gellanilyticus</name>
    <dbReference type="NCBI Taxonomy" id="748831"/>
    <lineage>
        <taxon>Bacteria</taxon>
        <taxon>Pseudomonadati</taxon>
        <taxon>Verrucomicrobiota</taxon>
        <taxon>Verrucomicrobiia</taxon>
        <taxon>Verrucomicrobiales</taxon>
        <taxon>Verrucomicrobiaceae</taxon>
    </lineage>
</organism>
<dbReference type="Gene3D" id="3.30.420.40">
    <property type="match status" value="2"/>
</dbReference>
<dbReference type="SUPFAM" id="SSF53067">
    <property type="entry name" value="Actin-like ATPase domain"/>
    <property type="match status" value="1"/>
</dbReference>
<evidence type="ECO:0008006" key="3">
    <source>
        <dbReference type="Google" id="ProtNLM"/>
    </source>
</evidence>
<dbReference type="Proteomes" id="UP000321577">
    <property type="component" value="Unassembled WGS sequence"/>
</dbReference>
<protein>
    <recommendedName>
        <fullName evidence="3">Polyphosphate glucokinase</fullName>
    </recommendedName>
</protein>
<reference evidence="1 2" key="1">
    <citation type="submission" date="2019-07" db="EMBL/GenBank/DDBJ databases">
        <title>Whole genome shotgun sequence of Brevifollis gellanilyticus NBRC 108608.</title>
        <authorList>
            <person name="Hosoyama A."/>
            <person name="Uohara A."/>
            <person name="Ohji S."/>
            <person name="Ichikawa N."/>
        </authorList>
    </citation>
    <scope>NUCLEOTIDE SEQUENCE [LARGE SCALE GENOMIC DNA]</scope>
    <source>
        <strain evidence="1 2">NBRC 108608</strain>
    </source>
</reference>
<dbReference type="OrthoDB" id="9795247at2"/>
<evidence type="ECO:0000313" key="1">
    <source>
        <dbReference type="EMBL" id="GEP45613.1"/>
    </source>
</evidence>
<keyword evidence="2" id="KW-1185">Reference proteome</keyword>
<proteinExistence type="predicted"/>